<reference evidence="1 2" key="1">
    <citation type="submission" date="2021-06" db="EMBL/GenBank/DDBJ databases">
        <title>Caerostris extrusa draft genome.</title>
        <authorList>
            <person name="Kono N."/>
            <person name="Arakawa K."/>
        </authorList>
    </citation>
    <scope>NUCLEOTIDE SEQUENCE [LARGE SCALE GENOMIC DNA]</scope>
</reference>
<protein>
    <submittedName>
        <fullName evidence="1">Uncharacterized protein</fullName>
    </submittedName>
</protein>
<dbReference type="EMBL" id="BPLR01016659">
    <property type="protein sequence ID" value="GIY85498.1"/>
    <property type="molecule type" value="Genomic_DNA"/>
</dbReference>
<evidence type="ECO:0000313" key="2">
    <source>
        <dbReference type="Proteomes" id="UP001054945"/>
    </source>
</evidence>
<proteinExistence type="predicted"/>
<name>A0AAV4WT40_CAEEX</name>
<gene>
    <name evidence="1" type="ORF">CEXT_199441</name>
</gene>
<dbReference type="Proteomes" id="UP001054945">
    <property type="component" value="Unassembled WGS sequence"/>
</dbReference>
<keyword evidence="2" id="KW-1185">Reference proteome</keyword>
<accession>A0AAV4WT40</accession>
<evidence type="ECO:0000313" key="1">
    <source>
        <dbReference type="EMBL" id="GIY85498.1"/>
    </source>
</evidence>
<sequence>MHGPVIMPNRPGLLSECWMEGEGGRKKRDKWPPRKRKYSELAITGNGPLFVLFPGQGFSNIAECPKEVLSEGHCGHSRTSFAAVQFREENRAFFLGEMEEKENLKWRLKNAGVGIFRLRSSLGALNDDTKSRLRAHQKKHYNFHFLINK</sequence>
<organism evidence="1 2">
    <name type="scientific">Caerostris extrusa</name>
    <name type="common">Bark spider</name>
    <name type="synonym">Caerostris bankana</name>
    <dbReference type="NCBI Taxonomy" id="172846"/>
    <lineage>
        <taxon>Eukaryota</taxon>
        <taxon>Metazoa</taxon>
        <taxon>Ecdysozoa</taxon>
        <taxon>Arthropoda</taxon>
        <taxon>Chelicerata</taxon>
        <taxon>Arachnida</taxon>
        <taxon>Araneae</taxon>
        <taxon>Araneomorphae</taxon>
        <taxon>Entelegynae</taxon>
        <taxon>Araneoidea</taxon>
        <taxon>Araneidae</taxon>
        <taxon>Caerostris</taxon>
    </lineage>
</organism>
<dbReference type="AlphaFoldDB" id="A0AAV4WT40"/>
<comment type="caution">
    <text evidence="1">The sequence shown here is derived from an EMBL/GenBank/DDBJ whole genome shotgun (WGS) entry which is preliminary data.</text>
</comment>